<feature type="compositionally biased region" description="Low complexity" evidence="10">
    <location>
        <begin position="397"/>
        <end position="412"/>
    </location>
</feature>
<evidence type="ECO:0000256" key="6">
    <source>
        <dbReference type="ARBA" id="ARBA00022824"/>
    </source>
</evidence>
<dbReference type="AlphaFoldDB" id="A0A9N8HX15"/>
<evidence type="ECO:0000256" key="1">
    <source>
        <dbReference type="ARBA" id="ARBA00004127"/>
    </source>
</evidence>
<evidence type="ECO:0000256" key="5">
    <source>
        <dbReference type="ARBA" id="ARBA00022692"/>
    </source>
</evidence>
<evidence type="ECO:0000256" key="8">
    <source>
        <dbReference type="ARBA" id="ARBA00023136"/>
    </source>
</evidence>
<dbReference type="EMBL" id="CAICTM010001730">
    <property type="protein sequence ID" value="CAB9525823.1"/>
    <property type="molecule type" value="Genomic_DNA"/>
</dbReference>
<accession>A0A9N8HX15</accession>
<evidence type="ECO:0000256" key="2">
    <source>
        <dbReference type="ARBA" id="ARBA00004259"/>
    </source>
</evidence>
<reference evidence="12" key="1">
    <citation type="submission" date="2020-06" db="EMBL/GenBank/DDBJ databases">
        <authorList>
            <consortium name="Plant Systems Biology data submission"/>
        </authorList>
    </citation>
    <scope>NUCLEOTIDE SEQUENCE</scope>
    <source>
        <strain evidence="12">D6</strain>
    </source>
</reference>
<dbReference type="Pfam" id="PF07787">
    <property type="entry name" value="TMEM43"/>
    <property type="match status" value="1"/>
</dbReference>
<comment type="caution">
    <text evidence="12">The sequence shown here is derived from an EMBL/GenBank/DDBJ whole genome shotgun (WGS) entry which is preliminary data.</text>
</comment>
<feature type="transmembrane region" description="Helical" evidence="11">
    <location>
        <begin position="325"/>
        <end position="353"/>
    </location>
</feature>
<gene>
    <name evidence="12" type="ORF">SEMRO_1732_G294190.1</name>
</gene>
<evidence type="ECO:0000256" key="10">
    <source>
        <dbReference type="SAM" id="MobiDB-lite"/>
    </source>
</evidence>
<evidence type="ECO:0000256" key="3">
    <source>
        <dbReference type="ARBA" id="ARBA00004586"/>
    </source>
</evidence>
<comment type="similarity">
    <text evidence="4">Belongs to the TMEM43 family.</text>
</comment>
<evidence type="ECO:0000256" key="4">
    <source>
        <dbReference type="ARBA" id="ARBA00006627"/>
    </source>
</evidence>
<feature type="transmembrane region" description="Helical" evidence="11">
    <location>
        <begin position="285"/>
        <end position="305"/>
    </location>
</feature>
<dbReference type="OrthoDB" id="410725at2759"/>
<dbReference type="PANTHER" id="PTHR13416:SF2">
    <property type="entry name" value="TRANSMEMBRANE PROTEIN 43"/>
    <property type="match status" value="1"/>
</dbReference>
<keyword evidence="8 11" id="KW-0472">Membrane</keyword>
<keyword evidence="9" id="KW-0539">Nucleus</keyword>
<evidence type="ECO:0000256" key="9">
    <source>
        <dbReference type="ARBA" id="ARBA00023242"/>
    </source>
</evidence>
<comment type="subcellular location">
    <subcellularLocation>
        <location evidence="1">Endomembrane system</location>
        <topology evidence="1">Multi-pass membrane protein</topology>
    </subcellularLocation>
    <subcellularLocation>
        <location evidence="3">Endoplasmic reticulum membrane</location>
    </subcellularLocation>
    <subcellularLocation>
        <location evidence="2">Nucleus envelope</location>
    </subcellularLocation>
</comment>
<sequence length="465" mass="52374">MTEENCCNAFLMAPILIVVSMVILVCNEGNTLAMHRSLDEAVKKTVHLSNPDHVDAWDEGDMVHVVGWAVTTDVLQDQDFGVQPKDPVLKLKRNAEMYQWAESSRRECDESKDDDGSSKHTHCYTIYDYYRTWADHHIDSSRFYHSGHQNPPYMPFRNQQWTANPITLGKFTLPRIMVDQMNWYQRYYQVSIGDIPNPSLRSQAQYYENRNGIYLGRYPNRPQIGDERIWYDTVPQQIISLCAVQTGNTFAPYTAEAGKEILLLEPGNHTIPELYQHAHAAATNWAFVMRGVGFMLLWLGLRYFLEPLTFVAEHVPLLGPFLGQLVGAVAYVVTGLVAVVLSGTIVLCAWIGYRIAALDFLFWTVPLALLVAGTAGYLCLKSQRSDPMVAERQALRNTTTNTNNNNNNNNNNMPSYNEVPYGSIPEAQAIVLDDELENGSYQTVNPVAISVPSAPPAFMDMKAPL</sequence>
<feature type="transmembrane region" description="Helical" evidence="11">
    <location>
        <begin position="6"/>
        <end position="26"/>
    </location>
</feature>
<dbReference type="GO" id="GO:0071763">
    <property type="term" value="P:nuclear membrane organization"/>
    <property type="evidence" value="ECO:0007669"/>
    <property type="project" value="TreeGrafter"/>
</dbReference>
<keyword evidence="13" id="KW-1185">Reference proteome</keyword>
<dbReference type="GO" id="GO:0005637">
    <property type="term" value="C:nuclear inner membrane"/>
    <property type="evidence" value="ECO:0007669"/>
    <property type="project" value="TreeGrafter"/>
</dbReference>
<dbReference type="PANTHER" id="PTHR13416">
    <property type="match status" value="1"/>
</dbReference>
<keyword evidence="6" id="KW-0256">Endoplasmic reticulum</keyword>
<evidence type="ECO:0000313" key="13">
    <source>
        <dbReference type="Proteomes" id="UP001153069"/>
    </source>
</evidence>
<evidence type="ECO:0000256" key="7">
    <source>
        <dbReference type="ARBA" id="ARBA00022989"/>
    </source>
</evidence>
<keyword evidence="5 11" id="KW-0812">Transmembrane</keyword>
<keyword evidence="7 11" id="KW-1133">Transmembrane helix</keyword>
<dbReference type="GO" id="GO:0006629">
    <property type="term" value="P:lipid metabolic process"/>
    <property type="evidence" value="ECO:0007669"/>
    <property type="project" value="TreeGrafter"/>
</dbReference>
<protein>
    <submittedName>
        <fullName evidence="12">Transmembrane protein 43</fullName>
    </submittedName>
</protein>
<feature type="transmembrane region" description="Helical" evidence="11">
    <location>
        <begin position="360"/>
        <end position="378"/>
    </location>
</feature>
<organism evidence="12 13">
    <name type="scientific">Seminavis robusta</name>
    <dbReference type="NCBI Taxonomy" id="568900"/>
    <lineage>
        <taxon>Eukaryota</taxon>
        <taxon>Sar</taxon>
        <taxon>Stramenopiles</taxon>
        <taxon>Ochrophyta</taxon>
        <taxon>Bacillariophyta</taxon>
        <taxon>Bacillariophyceae</taxon>
        <taxon>Bacillariophycidae</taxon>
        <taxon>Naviculales</taxon>
        <taxon>Naviculaceae</taxon>
        <taxon>Seminavis</taxon>
    </lineage>
</organism>
<dbReference type="Proteomes" id="UP001153069">
    <property type="component" value="Unassembled WGS sequence"/>
</dbReference>
<evidence type="ECO:0000256" key="11">
    <source>
        <dbReference type="SAM" id="Phobius"/>
    </source>
</evidence>
<feature type="region of interest" description="Disordered" evidence="10">
    <location>
        <begin position="397"/>
        <end position="416"/>
    </location>
</feature>
<evidence type="ECO:0000313" key="12">
    <source>
        <dbReference type="EMBL" id="CAB9525823.1"/>
    </source>
</evidence>
<name>A0A9N8HX15_9STRA</name>
<proteinExistence type="inferred from homology"/>
<dbReference type="GO" id="GO:0005789">
    <property type="term" value="C:endoplasmic reticulum membrane"/>
    <property type="evidence" value="ECO:0007669"/>
    <property type="project" value="UniProtKB-SubCell"/>
</dbReference>
<dbReference type="InterPro" id="IPR012430">
    <property type="entry name" value="TMEM43_fam"/>
</dbReference>